<dbReference type="SUPFAM" id="SSF56317">
    <property type="entry name" value="Carbon-nitrogen hydrolase"/>
    <property type="match status" value="1"/>
</dbReference>
<gene>
    <name evidence="1" type="ORF">NMYAN_150020</name>
</gene>
<evidence type="ECO:0000313" key="1">
    <source>
        <dbReference type="EMBL" id="CAE6496865.1"/>
    </source>
</evidence>
<proteinExistence type="predicted"/>
<sequence length="1079" mass="122983">MSYKAKFTGWKNLTLKDLLVAYRKAKADCFFENTFPTAIKFAEYEQDLLANLKALLASLQINKGFAENANYLGEFRLLPKKLSFKPKVGTGNGHVHFSNPQRAFEHLTKNNDLTPEFRIVGDFPVDSHIISALWINMIGYQFDACLDNSCYGARLKRIRNDESLDKHAPKLFHISSIGSFTPYFQPYQKWRNDGLKAIRGELEKDRDVIAVSLDLNSYYHFIDPMVLASEALHRELGLGLTEEEQEFTLELASFLNEWAEKAEVFAKKIIEGKSEVSGGLVIGLTVSRIVSNVLLHRWDCLIKQKIAPIHYGRYVDDMFLVLRDTGTITNSNDFMQFLQERLGKNYIFKNADGSNKKKIESDKSIWQIQQGKELQGDTLIKLQSSKQKLFLLQGQAGLDLLDSIEKEIYELSSEHRLMPSPDQLEDSTAARVLSAAGSVGENADTLRRADGLTIRRLSWSLQLRHVETLARDLPAHEWSTQREEFYQFAHNHILRPDNLFAHFNYLPRLLGFAISLNEWQQAEQIVLRAYDSIAQLEAAVPEGEAIAINGVYVKAGGNLWRYVKGTLTWLFIDAAARYYDTDKLLSNQRSRKEKRLAELFMNGILGELSDFEDVLGFKFKAEDFHKKAPLVAMADLAKEPYKRILKTRSADNLFSRHNGKKESQILKLLESTDLVKTDVLKDFLKSTRTSRLYAVESGHRKDESYFPYLFPTRPLNPLEISELAPECVGLRQADGKICEEKPSIIWAKYTQAIRGVWIKPTLIASQQDGEDEKERLNLSKYLQIGTDKKRKIVVALTNLKIDDKDWAAMACNRSNLSANRYSRIAELVEQVIKLRPKPDYALFPELSLPLQWVDTIALYLTKSGISLIAGTEYRHHSNNELLSEACLVLTDNRLGFPATVRIWQPKTEPAVKEDKELTSNFGKTWAFSNIKDKRSKPVYIHNGTHFGVMVCSELQNSKVRVKFQGKVDALMVLSWNQDLETFASLVESAALDVHAYTILVNNRKYGDSRVRSPAKELFMRDLARVRGGDNDFVIAATLDIDALRAFQSRAKRWPQDGDKFKPVPEGFRLAAKRKKLPPK</sequence>
<dbReference type="Proteomes" id="UP000601736">
    <property type="component" value="Unassembled WGS sequence"/>
</dbReference>
<dbReference type="AlphaFoldDB" id="A0A8H8YZA9"/>
<reference evidence="1" key="1">
    <citation type="submission" date="2021-02" db="EMBL/GenBank/DDBJ databases">
        <authorList>
            <person name="Han P."/>
        </authorList>
    </citation>
    <scope>NUCLEOTIDE SEQUENCE</scope>
    <source>
        <strain evidence="1">Nitrosomonas nitrosa 18-3D</strain>
    </source>
</reference>
<evidence type="ECO:0000313" key="2">
    <source>
        <dbReference type="Proteomes" id="UP000601736"/>
    </source>
</evidence>
<dbReference type="EMBL" id="CAJNAP010000007">
    <property type="protein sequence ID" value="CAE6496865.1"/>
    <property type="molecule type" value="Genomic_DNA"/>
</dbReference>
<protein>
    <recommendedName>
        <fullName evidence="3">RNA-directed DNA polymerase</fullName>
    </recommendedName>
</protein>
<dbReference type="Gene3D" id="3.60.110.10">
    <property type="entry name" value="Carbon-nitrogen hydrolase"/>
    <property type="match status" value="1"/>
</dbReference>
<dbReference type="RefSeq" id="WP_204799486.1">
    <property type="nucleotide sequence ID" value="NZ_CAJNAP010000007.1"/>
</dbReference>
<comment type="caution">
    <text evidence="1">The sequence shown here is derived from an EMBL/GenBank/DDBJ whole genome shotgun (WGS) entry which is preliminary data.</text>
</comment>
<evidence type="ECO:0008006" key="3">
    <source>
        <dbReference type="Google" id="ProtNLM"/>
    </source>
</evidence>
<name>A0A8H8YZA9_9PROT</name>
<accession>A0A8H8YZA9</accession>
<organism evidence="1 2">
    <name type="scientific">Nitrosomonas nitrosa</name>
    <dbReference type="NCBI Taxonomy" id="52442"/>
    <lineage>
        <taxon>Bacteria</taxon>
        <taxon>Pseudomonadati</taxon>
        <taxon>Pseudomonadota</taxon>
        <taxon>Betaproteobacteria</taxon>
        <taxon>Nitrosomonadales</taxon>
        <taxon>Nitrosomonadaceae</taxon>
        <taxon>Nitrosomonas</taxon>
    </lineage>
</organism>
<dbReference type="InterPro" id="IPR036526">
    <property type="entry name" value="C-N_Hydrolase_sf"/>
</dbReference>